<protein>
    <submittedName>
        <fullName evidence="1">Uncharacterized protein</fullName>
    </submittedName>
</protein>
<dbReference type="EMBL" id="NMUH01001504">
    <property type="protein sequence ID" value="MQL92971.1"/>
    <property type="molecule type" value="Genomic_DNA"/>
</dbReference>
<organism evidence="1 2">
    <name type="scientific">Colocasia esculenta</name>
    <name type="common">Wild taro</name>
    <name type="synonym">Arum esculentum</name>
    <dbReference type="NCBI Taxonomy" id="4460"/>
    <lineage>
        <taxon>Eukaryota</taxon>
        <taxon>Viridiplantae</taxon>
        <taxon>Streptophyta</taxon>
        <taxon>Embryophyta</taxon>
        <taxon>Tracheophyta</taxon>
        <taxon>Spermatophyta</taxon>
        <taxon>Magnoliopsida</taxon>
        <taxon>Liliopsida</taxon>
        <taxon>Araceae</taxon>
        <taxon>Aroideae</taxon>
        <taxon>Colocasieae</taxon>
        <taxon>Colocasia</taxon>
    </lineage>
</organism>
<comment type="caution">
    <text evidence="1">The sequence shown here is derived from an EMBL/GenBank/DDBJ whole genome shotgun (WGS) entry which is preliminary data.</text>
</comment>
<accession>A0A843V9A8</accession>
<evidence type="ECO:0000313" key="1">
    <source>
        <dbReference type="EMBL" id="MQL92971.1"/>
    </source>
</evidence>
<gene>
    <name evidence="1" type="ORF">Taro_025596</name>
</gene>
<dbReference type="Proteomes" id="UP000652761">
    <property type="component" value="Unassembled WGS sequence"/>
</dbReference>
<dbReference type="AlphaFoldDB" id="A0A843V9A8"/>
<sequence length="73" mass="8777">MFLRLLYSTSRYARKKKERGEEESTKNPRKVKSLVCKINRCRSCYNCFRGSYCRYWKCPQFFDSFRGAKSIIG</sequence>
<keyword evidence="2" id="KW-1185">Reference proteome</keyword>
<reference evidence="1" key="1">
    <citation type="submission" date="2017-07" db="EMBL/GenBank/DDBJ databases">
        <title>Taro Niue Genome Assembly and Annotation.</title>
        <authorList>
            <person name="Atibalentja N."/>
            <person name="Keating K."/>
            <person name="Fields C.J."/>
        </authorList>
    </citation>
    <scope>NUCLEOTIDE SEQUENCE</scope>
    <source>
        <strain evidence="1">Niue_2</strain>
        <tissue evidence="1">Leaf</tissue>
    </source>
</reference>
<evidence type="ECO:0000313" key="2">
    <source>
        <dbReference type="Proteomes" id="UP000652761"/>
    </source>
</evidence>
<proteinExistence type="predicted"/>
<name>A0A843V9A8_COLES</name>